<dbReference type="RefSeq" id="WP_347613217.1">
    <property type="nucleotide sequence ID" value="NZ_JBDPZC010000016.1"/>
</dbReference>
<reference evidence="6 7" key="1">
    <citation type="submission" date="2024-05" db="EMBL/GenBank/DDBJ databases">
        <title>Roseateles sp. 2.12 16S ribosomal RNA gene Genome sequencing and assembly.</title>
        <authorList>
            <person name="Woo H."/>
        </authorList>
    </citation>
    <scope>NUCLEOTIDE SEQUENCE [LARGE SCALE GENOMIC DNA]</scope>
    <source>
        <strain evidence="6 7">2.12</strain>
    </source>
</reference>
<evidence type="ECO:0000259" key="5">
    <source>
        <dbReference type="PROSITE" id="PS50931"/>
    </source>
</evidence>
<evidence type="ECO:0000256" key="1">
    <source>
        <dbReference type="ARBA" id="ARBA00009437"/>
    </source>
</evidence>
<comment type="caution">
    <text evidence="6">The sequence shown here is derived from an EMBL/GenBank/DDBJ whole genome shotgun (WGS) entry which is preliminary data.</text>
</comment>
<evidence type="ECO:0000256" key="2">
    <source>
        <dbReference type="ARBA" id="ARBA00023015"/>
    </source>
</evidence>
<keyword evidence="7" id="KW-1185">Reference proteome</keyword>
<dbReference type="Gene3D" id="3.40.190.290">
    <property type="match status" value="1"/>
</dbReference>
<dbReference type="EMBL" id="JBDPZC010000016">
    <property type="protein sequence ID" value="MEO3715643.1"/>
    <property type="molecule type" value="Genomic_DNA"/>
</dbReference>
<evidence type="ECO:0000256" key="3">
    <source>
        <dbReference type="ARBA" id="ARBA00023125"/>
    </source>
</evidence>
<comment type="similarity">
    <text evidence="1">Belongs to the LysR transcriptional regulatory family.</text>
</comment>
<dbReference type="InterPro" id="IPR000847">
    <property type="entry name" value="LysR_HTH_N"/>
</dbReference>
<keyword evidence="3" id="KW-0238">DNA-binding</keyword>
<keyword evidence="4" id="KW-0804">Transcription</keyword>
<evidence type="ECO:0000256" key="4">
    <source>
        <dbReference type="ARBA" id="ARBA00023163"/>
    </source>
</evidence>
<dbReference type="InterPro" id="IPR036388">
    <property type="entry name" value="WH-like_DNA-bd_sf"/>
</dbReference>
<dbReference type="Proteomes" id="UP001462640">
    <property type="component" value="Unassembled WGS sequence"/>
</dbReference>
<gene>
    <name evidence="6" type="ORF">ABDJ40_22955</name>
</gene>
<evidence type="ECO:0000313" key="6">
    <source>
        <dbReference type="EMBL" id="MEO3715643.1"/>
    </source>
</evidence>
<feature type="domain" description="HTH lysR-type" evidence="5">
    <location>
        <begin position="11"/>
        <end position="63"/>
    </location>
</feature>
<dbReference type="PANTHER" id="PTHR30427">
    <property type="entry name" value="TRANSCRIPTIONAL ACTIVATOR PROTEIN LYSR"/>
    <property type="match status" value="1"/>
</dbReference>
<dbReference type="SUPFAM" id="SSF53850">
    <property type="entry name" value="Periplasmic binding protein-like II"/>
    <property type="match status" value="1"/>
</dbReference>
<proteinExistence type="inferred from homology"/>
<organism evidence="6 7">
    <name type="scientific">Roseateles flavus</name>
    <dbReference type="NCBI Taxonomy" id="3149041"/>
    <lineage>
        <taxon>Bacteria</taxon>
        <taxon>Pseudomonadati</taxon>
        <taxon>Pseudomonadota</taxon>
        <taxon>Betaproteobacteria</taxon>
        <taxon>Burkholderiales</taxon>
        <taxon>Sphaerotilaceae</taxon>
        <taxon>Roseateles</taxon>
    </lineage>
</organism>
<dbReference type="PANTHER" id="PTHR30427:SF1">
    <property type="entry name" value="TRANSCRIPTIONAL ACTIVATOR PROTEIN LYSR"/>
    <property type="match status" value="1"/>
</dbReference>
<dbReference type="PRINTS" id="PR00039">
    <property type="entry name" value="HTHLYSR"/>
</dbReference>
<dbReference type="PROSITE" id="PS50931">
    <property type="entry name" value="HTH_LYSR"/>
    <property type="match status" value="1"/>
</dbReference>
<keyword evidence="2" id="KW-0805">Transcription regulation</keyword>
<dbReference type="Pfam" id="PF03466">
    <property type="entry name" value="LysR_substrate"/>
    <property type="match status" value="1"/>
</dbReference>
<protein>
    <submittedName>
        <fullName evidence="6">LysR substrate-binding domain-containing protein</fullName>
    </submittedName>
</protein>
<dbReference type="Gene3D" id="1.10.10.10">
    <property type="entry name" value="Winged helix-like DNA-binding domain superfamily/Winged helix DNA-binding domain"/>
    <property type="match status" value="1"/>
</dbReference>
<dbReference type="InterPro" id="IPR036390">
    <property type="entry name" value="WH_DNA-bd_sf"/>
</dbReference>
<dbReference type="Pfam" id="PF00126">
    <property type="entry name" value="HTH_1"/>
    <property type="match status" value="1"/>
</dbReference>
<dbReference type="InterPro" id="IPR005119">
    <property type="entry name" value="LysR_subst-bd"/>
</dbReference>
<name>A0ABV0GKP8_9BURK</name>
<dbReference type="SUPFAM" id="SSF46785">
    <property type="entry name" value="Winged helix' DNA-binding domain"/>
    <property type="match status" value="1"/>
</dbReference>
<accession>A0ABV0GKP8</accession>
<evidence type="ECO:0000313" key="7">
    <source>
        <dbReference type="Proteomes" id="UP001462640"/>
    </source>
</evidence>
<sequence length="296" mass="31776">MQPKIPTHQMIEAFRAAIDHGGFSAAGEALNMSQSSVSRLISDLQKSLGYQLFAKHGRTVRPTAEALALIAKIEESYIGLRDIARFSEQLRKQRMGHLSICAMPAIGHSIMPSAIEFLRDRHPDVFVSFSVIPSLDVSNAVRNRQADLGFVADGLVTGGLETVAEFEGDCVCIARAGDFPAAWRQVNLEQLAGRPFVSTTASLQRQLNMRLSALGLELDVIGEVSHSFSASQLVLRGLGISVVDPFTGAVHRTNGGVVLPLAPSLPYKIVALAMGDTRLNGAAKDLLQFLGTGLDT</sequence>